<dbReference type="AlphaFoldDB" id="A0A0F9BNS6"/>
<gene>
    <name evidence="1" type="ORF">LCGC14_2704860</name>
</gene>
<protein>
    <submittedName>
        <fullName evidence="1">Uncharacterized protein</fullName>
    </submittedName>
</protein>
<comment type="caution">
    <text evidence="1">The sequence shown here is derived from an EMBL/GenBank/DDBJ whole genome shotgun (WGS) entry which is preliminary data.</text>
</comment>
<reference evidence="1" key="1">
    <citation type="journal article" date="2015" name="Nature">
        <title>Complex archaea that bridge the gap between prokaryotes and eukaryotes.</title>
        <authorList>
            <person name="Spang A."/>
            <person name="Saw J.H."/>
            <person name="Jorgensen S.L."/>
            <person name="Zaremba-Niedzwiedzka K."/>
            <person name="Martijn J."/>
            <person name="Lind A.E."/>
            <person name="van Eijk R."/>
            <person name="Schleper C."/>
            <person name="Guy L."/>
            <person name="Ettema T.J."/>
        </authorList>
    </citation>
    <scope>NUCLEOTIDE SEQUENCE</scope>
</reference>
<name>A0A0F9BNS6_9ZZZZ</name>
<proteinExistence type="predicted"/>
<organism evidence="1">
    <name type="scientific">marine sediment metagenome</name>
    <dbReference type="NCBI Taxonomy" id="412755"/>
    <lineage>
        <taxon>unclassified sequences</taxon>
        <taxon>metagenomes</taxon>
        <taxon>ecological metagenomes</taxon>
    </lineage>
</organism>
<feature type="non-terminal residue" evidence="1">
    <location>
        <position position="158"/>
    </location>
</feature>
<evidence type="ECO:0000313" key="1">
    <source>
        <dbReference type="EMBL" id="KKK92244.1"/>
    </source>
</evidence>
<sequence>MIKSNTHSMETKNCPNCKKNFSRKPSEMKRYTFCSVPCRVEFTRKIRETICKTCGVTFFPIKRRNQKAPLYCSQYCMGSDYAVLDYGVSFLDKTSDFIDGFLLGDGHVSTQNCHISWSLKYPEFSTFIEKRLNVYAPKSSRRFVKDARCKNGGYSTTR</sequence>
<accession>A0A0F9BNS6</accession>
<dbReference type="EMBL" id="LAZR01048300">
    <property type="protein sequence ID" value="KKK92244.1"/>
    <property type="molecule type" value="Genomic_DNA"/>
</dbReference>